<dbReference type="PANTHER" id="PTHR13370:SF3">
    <property type="entry name" value="TRNA (GUANINE(10)-N2)-METHYLTRANSFERASE HOMOLOG"/>
    <property type="match status" value="1"/>
</dbReference>
<keyword evidence="5 15" id="KW-0808">Transferase</keyword>
<dbReference type="AlphaFoldDB" id="A0A8S4GAM1"/>
<protein>
    <recommendedName>
        <fullName evidence="13">tRNA (guanine(10)-N(2))-methyltransferase TRMT11</fullName>
        <ecNumber evidence="12">2.1.1.214</ecNumber>
    </recommendedName>
    <alternativeName>
        <fullName evidence="14">tRNA methyltransferase 11 homolog</fullName>
    </alternativeName>
</protein>
<evidence type="ECO:0000256" key="2">
    <source>
        <dbReference type="ARBA" id="ARBA00022490"/>
    </source>
</evidence>
<keyword evidence="4 15" id="KW-0489">Methyltransferase</keyword>
<dbReference type="Proteomes" id="UP000653454">
    <property type="component" value="Unassembled WGS sequence"/>
</dbReference>
<evidence type="ECO:0000256" key="8">
    <source>
        <dbReference type="ARBA" id="ARBA00022884"/>
    </source>
</evidence>
<dbReference type="PROSITE" id="PS51627">
    <property type="entry name" value="SAM_MT_TRM11"/>
    <property type="match status" value="1"/>
</dbReference>
<keyword evidence="19" id="KW-1185">Reference proteome</keyword>
<dbReference type="EMBL" id="CAJHNJ030000120">
    <property type="protein sequence ID" value="CAG9135962.1"/>
    <property type="molecule type" value="Genomic_DNA"/>
</dbReference>
<evidence type="ECO:0000256" key="14">
    <source>
        <dbReference type="ARBA" id="ARBA00075308"/>
    </source>
</evidence>
<dbReference type="SUPFAM" id="SSF53335">
    <property type="entry name" value="S-adenosyl-L-methionine-dependent methyltransferases"/>
    <property type="match status" value="1"/>
</dbReference>
<evidence type="ECO:0000256" key="12">
    <source>
        <dbReference type="ARBA" id="ARBA00066937"/>
    </source>
</evidence>
<evidence type="ECO:0000256" key="6">
    <source>
        <dbReference type="ARBA" id="ARBA00022691"/>
    </source>
</evidence>
<comment type="function">
    <text evidence="10">Catalytic subunit of the TRMT11-TRM112 methyltransferase complex, that specifically mediates the S-adenosyl-L-methionine-dependent N(2)-methylation of guanosine nucleotide at position 10 (m2G10) in tRNAs. This is one of the major tRNA (guanine-N(2))-methyltransferases.</text>
</comment>
<dbReference type="CDD" id="cd02440">
    <property type="entry name" value="AdoMet_MTases"/>
    <property type="match status" value="1"/>
</dbReference>
<evidence type="ECO:0000256" key="13">
    <source>
        <dbReference type="ARBA" id="ARBA00067484"/>
    </source>
</evidence>
<dbReference type="InterPro" id="IPR002052">
    <property type="entry name" value="DNA_methylase_N6_adenine_CS"/>
</dbReference>
<dbReference type="GO" id="GO:0005737">
    <property type="term" value="C:cytoplasm"/>
    <property type="evidence" value="ECO:0007669"/>
    <property type="project" value="UniProtKB-SubCell"/>
</dbReference>
<feature type="domain" description="tRNA (guanine(10)-N(2))-methyltransferase TRMT11 N-terminal" evidence="17">
    <location>
        <begin position="9"/>
        <end position="100"/>
    </location>
</feature>
<gene>
    <name evidence="18" type="ORF">PLXY2_LOCUS14214</name>
</gene>
<dbReference type="PIRSF" id="PIRSF017259">
    <property type="entry name" value="tRNA_mtfrase_TRM11"/>
    <property type="match status" value="1"/>
</dbReference>
<comment type="subunit">
    <text evidence="11">Part of the heterodimeric TRMT11-TRM112 methyltransferase complex; this complex forms an active tRNA methyltransferase, where TRMT112 acts as an activator of the catalytic subunit TRMT11.</text>
</comment>
<evidence type="ECO:0000259" key="16">
    <source>
        <dbReference type="Pfam" id="PF01170"/>
    </source>
</evidence>
<evidence type="ECO:0000256" key="10">
    <source>
        <dbReference type="ARBA" id="ARBA00056270"/>
    </source>
</evidence>
<sequence>MCLNRMWPRYLLWFAHEHVDFRHAEIKSILSIFNIPIKFIEKPSYEQPYWIVELPDEDSAKKIASRSVSLKTCIELWSKANTKSQLHSNLKKSLVNESSKWITSATNNSEETDIHVCPSKLIKEWCPDDKSFKIEVETFCRHFTLKEKVEKIEDFSYLPMGGPVRLKNPDVTLSYLEFYGMDPNNIPDEPYEVFFGRLIAEGQRDLIQYHSLKKRKFIGNTSMDAQLALLMANQAQVNNGDIVLDPFVGSGSLLVAAAHFGAYVWGSDIDFMMLHARTRPTRVGQKARTNEESIRSNMKQYNTESNYLDVAVSDFSLPMWKEGLKFDAIITDPPYGVREPTEKIGIERENYTLSEDHLPNHIPSKVEYGLPHIYSDLLNFAAKYLNTGRRLVCWYPLVREEYSPDQLPSHPCLQLVANSEQVLSKLTSRRLLTYEKIADMDADVPADSNGGTHNFREKYFSSGEVSRRERKERRAGEVAAYQERLLRLEAMGQSNNVT</sequence>
<dbReference type="GO" id="GO:0032259">
    <property type="term" value="P:methylation"/>
    <property type="evidence" value="ECO:0007669"/>
    <property type="project" value="UniProtKB-UniRule"/>
</dbReference>
<comment type="similarity">
    <text evidence="15">Belongs to the class I-like SAM-binding methyltransferase superfamily. TRM11 methyltransferase family.</text>
</comment>
<comment type="caution">
    <text evidence="18">The sequence shown here is derived from an EMBL/GenBank/DDBJ whole genome shotgun (WGS) entry which is preliminary data.</text>
</comment>
<evidence type="ECO:0000256" key="7">
    <source>
        <dbReference type="ARBA" id="ARBA00022694"/>
    </source>
</evidence>
<proteinExistence type="inferred from homology"/>
<evidence type="ECO:0000256" key="4">
    <source>
        <dbReference type="ARBA" id="ARBA00022603"/>
    </source>
</evidence>
<keyword evidence="7 15" id="KW-0819">tRNA processing</keyword>
<name>A0A8S4GAM1_PLUXY</name>
<reference evidence="18" key="1">
    <citation type="submission" date="2020-11" db="EMBL/GenBank/DDBJ databases">
        <authorList>
            <person name="Whiteford S."/>
        </authorList>
    </citation>
    <scope>NUCLEOTIDE SEQUENCE</scope>
</reference>
<accession>A0A8S4GAM1</accession>
<evidence type="ECO:0000313" key="19">
    <source>
        <dbReference type="Proteomes" id="UP000653454"/>
    </source>
</evidence>
<dbReference type="Gene3D" id="3.40.50.150">
    <property type="entry name" value="Vaccinia Virus protein VP39"/>
    <property type="match status" value="1"/>
</dbReference>
<evidence type="ECO:0000256" key="3">
    <source>
        <dbReference type="ARBA" id="ARBA00022555"/>
    </source>
</evidence>
<keyword evidence="2" id="KW-0963">Cytoplasm</keyword>
<dbReference type="InterPro" id="IPR029063">
    <property type="entry name" value="SAM-dependent_MTases_sf"/>
</dbReference>
<dbReference type="GO" id="GO:0043527">
    <property type="term" value="C:tRNA methyltransferase complex"/>
    <property type="evidence" value="ECO:0007669"/>
    <property type="project" value="UniProtKB-ARBA"/>
</dbReference>
<keyword evidence="6 15" id="KW-0949">S-adenosyl-L-methionine</keyword>
<dbReference type="GO" id="GO:0008033">
    <property type="term" value="P:tRNA processing"/>
    <property type="evidence" value="ECO:0007669"/>
    <property type="project" value="UniProtKB-UniRule"/>
</dbReference>
<keyword evidence="3 15" id="KW-0820">tRNA-binding</keyword>
<feature type="domain" description="tRNA (guanine(10)-N(2))-methyltransferase TRMT11 N-terminal" evidence="17">
    <location>
        <begin position="113"/>
        <end position="204"/>
    </location>
</feature>
<dbReference type="GO" id="GO:0160102">
    <property type="term" value="F:tRNA (guanine(10)-N2)-methyltransferase activity"/>
    <property type="evidence" value="ECO:0007669"/>
    <property type="project" value="UniProtKB-EC"/>
</dbReference>
<evidence type="ECO:0000256" key="11">
    <source>
        <dbReference type="ARBA" id="ARBA00065434"/>
    </source>
</evidence>
<dbReference type="EC" id="2.1.1.214" evidence="12"/>
<evidence type="ECO:0000259" key="17">
    <source>
        <dbReference type="Pfam" id="PF25904"/>
    </source>
</evidence>
<dbReference type="InterPro" id="IPR016691">
    <property type="entry name" value="TRMT11"/>
</dbReference>
<dbReference type="GO" id="GO:0000049">
    <property type="term" value="F:tRNA binding"/>
    <property type="evidence" value="ECO:0007669"/>
    <property type="project" value="UniProtKB-UniRule"/>
</dbReference>
<evidence type="ECO:0000256" key="1">
    <source>
        <dbReference type="ARBA" id="ARBA00004496"/>
    </source>
</evidence>
<evidence type="ECO:0000313" key="18">
    <source>
        <dbReference type="EMBL" id="CAG9135962.1"/>
    </source>
</evidence>
<keyword evidence="8 15" id="KW-0694">RNA-binding</keyword>
<evidence type="ECO:0000256" key="15">
    <source>
        <dbReference type="PROSITE-ProRule" id="PRU00959"/>
    </source>
</evidence>
<dbReference type="PANTHER" id="PTHR13370">
    <property type="entry name" value="RNA METHYLASE-RELATED"/>
    <property type="match status" value="1"/>
</dbReference>
<dbReference type="InterPro" id="IPR000241">
    <property type="entry name" value="RlmKL-like_Mtase"/>
</dbReference>
<evidence type="ECO:0000256" key="5">
    <source>
        <dbReference type="ARBA" id="ARBA00022679"/>
    </source>
</evidence>
<comment type="catalytic activity">
    <reaction evidence="9">
        <text>guanosine(10) in tRNA + S-adenosyl-L-methionine = N(2)-methylguanosine(10) in tRNA + S-adenosyl-L-homocysteine + H(+)</text>
        <dbReference type="Rhea" id="RHEA:43128"/>
        <dbReference type="Rhea" id="RHEA-COMP:10355"/>
        <dbReference type="Rhea" id="RHEA-COMP:10357"/>
        <dbReference type="ChEBI" id="CHEBI:15378"/>
        <dbReference type="ChEBI" id="CHEBI:57856"/>
        <dbReference type="ChEBI" id="CHEBI:59789"/>
        <dbReference type="ChEBI" id="CHEBI:74269"/>
        <dbReference type="ChEBI" id="CHEBI:74481"/>
        <dbReference type="EC" id="2.1.1.214"/>
    </reaction>
    <physiologicalReaction direction="left-to-right" evidence="9">
        <dbReference type="Rhea" id="RHEA:43129"/>
    </physiologicalReaction>
</comment>
<comment type="subcellular location">
    <subcellularLocation>
        <location evidence="1">Cytoplasm</location>
    </subcellularLocation>
</comment>
<dbReference type="InterPro" id="IPR059073">
    <property type="entry name" value="TRMT11_N"/>
</dbReference>
<feature type="domain" description="Ribosomal RNA large subunit methyltransferase K/L-like methyltransferase" evidence="16">
    <location>
        <begin position="214"/>
        <end position="341"/>
    </location>
</feature>
<evidence type="ECO:0000256" key="9">
    <source>
        <dbReference type="ARBA" id="ARBA00050985"/>
    </source>
</evidence>
<dbReference type="Pfam" id="PF25904">
    <property type="entry name" value="Tmrp11_N"/>
    <property type="match status" value="2"/>
</dbReference>
<dbReference type="Pfam" id="PF01170">
    <property type="entry name" value="UPF0020"/>
    <property type="match status" value="1"/>
</dbReference>
<dbReference type="PRINTS" id="PR00507">
    <property type="entry name" value="N12N6MTFRASE"/>
</dbReference>
<dbReference type="PROSITE" id="PS00092">
    <property type="entry name" value="N6_MTASE"/>
    <property type="match status" value="1"/>
</dbReference>
<organism evidence="18 19">
    <name type="scientific">Plutella xylostella</name>
    <name type="common">Diamondback moth</name>
    <name type="synonym">Plutella maculipennis</name>
    <dbReference type="NCBI Taxonomy" id="51655"/>
    <lineage>
        <taxon>Eukaryota</taxon>
        <taxon>Metazoa</taxon>
        <taxon>Ecdysozoa</taxon>
        <taxon>Arthropoda</taxon>
        <taxon>Hexapoda</taxon>
        <taxon>Insecta</taxon>
        <taxon>Pterygota</taxon>
        <taxon>Neoptera</taxon>
        <taxon>Endopterygota</taxon>
        <taxon>Lepidoptera</taxon>
        <taxon>Glossata</taxon>
        <taxon>Ditrysia</taxon>
        <taxon>Yponomeutoidea</taxon>
        <taxon>Plutellidae</taxon>
        <taxon>Plutella</taxon>
    </lineage>
</organism>